<dbReference type="PIRSF" id="PIRSF028777">
    <property type="entry name" value="UCP028777"/>
    <property type="match status" value="1"/>
</dbReference>
<sequence>MTTLANIIWFIFAGFWAWLFWSLAGIILSLSILGLPLGLQCFKIANFGLFPFRKTIIMGESGLSLLLNILWILLFGWELALAHLFSAFLLCLTIIGIPFAKQSLKLAKLSLFPFGAIIKSY</sequence>
<evidence type="ECO:0000313" key="4">
    <source>
        <dbReference type="Proteomes" id="UP001238096"/>
    </source>
</evidence>
<feature type="domain" description="Inner membrane component" evidence="2">
    <location>
        <begin position="4"/>
        <end position="54"/>
    </location>
</feature>
<dbReference type="EMBL" id="CP110509">
    <property type="protein sequence ID" value="WMB28434.1"/>
    <property type="molecule type" value="Genomic_DNA"/>
</dbReference>
<proteinExistence type="predicted"/>
<reference evidence="4" key="1">
    <citation type="submission" date="2022-10" db="EMBL/GenBank/DDBJ databases">
        <title>Streptococcus didelphis as causative of fatal infections in opossums (Didelphis albiventris).</title>
        <authorList>
            <person name="Breyer G.M."/>
            <person name="Da Silva M.E.R.J."/>
            <person name="Siqueira F.M."/>
        </authorList>
    </citation>
    <scope>NUCLEOTIDE SEQUENCE [LARGE SCALE GENOMIC DNA]</scope>
    <source>
        <strain evidence="4">LBVP101/21</strain>
    </source>
</reference>
<feature type="transmembrane region" description="Helical" evidence="1">
    <location>
        <begin position="56"/>
        <end position="74"/>
    </location>
</feature>
<dbReference type="InterPro" id="IPR005185">
    <property type="entry name" value="YccF"/>
</dbReference>
<keyword evidence="1" id="KW-1133">Transmembrane helix</keyword>
<evidence type="ECO:0000259" key="2">
    <source>
        <dbReference type="Pfam" id="PF03733"/>
    </source>
</evidence>
<dbReference type="InterPro" id="IPR052937">
    <property type="entry name" value="Inner_membrane_protein"/>
</dbReference>
<gene>
    <name evidence="3" type="ORF">N1496_02200</name>
</gene>
<feature type="transmembrane region" description="Helical" evidence="1">
    <location>
        <begin position="80"/>
        <end position="100"/>
    </location>
</feature>
<dbReference type="Proteomes" id="UP001238096">
    <property type="component" value="Chromosome"/>
</dbReference>
<dbReference type="InterPro" id="IPR031308">
    <property type="entry name" value="UCP028777"/>
</dbReference>
<dbReference type="PANTHER" id="PTHR42903:SF1">
    <property type="entry name" value="INNER MEMBRANE PROTEIN YCCF"/>
    <property type="match status" value="1"/>
</dbReference>
<organism evidence="3 4">
    <name type="scientific">Streptococcus didelphis</name>
    <dbReference type="NCBI Taxonomy" id="102886"/>
    <lineage>
        <taxon>Bacteria</taxon>
        <taxon>Bacillati</taxon>
        <taxon>Bacillota</taxon>
        <taxon>Bacilli</taxon>
        <taxon>Lactobacillales</taxon>
        <taxon>Streptococcaceae</taxon>
        <taxon>Streptococcus</taxon>
    </lineage>
</organism>
<keyword evidence="1" id="KW-0812">Transmembrane</keyword>
<evidence type="ECO:0000256" key="1">
    <source>
        <dbReference type="SAM" id="Phobius"/>
    </source>
</evidence>
<keyword evidence="4" id="KW-1185">Reference proteome</keyword>
<keyword evidence="1" id="KW-0472">Membrane</keyword>
<protein>
    <submittedName>
        <fullName evidence="3">YccF domain-containing protein</fullName>
    </submittedName>
</protein>
<dbReference type="NCBIfam" id="NF008740">
    <property type="entry name" value="PRK11770.1-2"/>
    <property type="match status" value="1"/>
</dbReference>
<dbReference type="RefSeq" id="WP_018365706.1">
    <property type="nucleotide sequence ID" value="NZ_CP104407.1"/>
</dbReference>
<dbReference type="PANTHER" id="PTHR42903">
    <property type="entry name" value="INNER MEMBRANE PROTEIN YCCF"/>
    <property type="match status" value="1"/>
</dbReference>
<accession>A0ABY9LHV6</accession>
<feature type="domain" description="Inner membrane component" evidence="2">
    <location>
        <begin position="66"/>
        <end position="115"/>
    </location>
</feature>
<feature type="transmembrane region" description="Helical" evidence="1">
    <location>
        <begin position="6"/>
        <end position="35"/>
    </location>
</feature>
<evidence type="ECO:0000313" key="3">
    <source>
        <dbReference type="EMBL" id="WMB28434.1"/>
    </source>
</evidence>
<dbReference type="Pfam" id="PF03733">
    <property type="entry name" value="YccF"/>
    <property type="match status" value="2"/>
</dbReference>
<name>A0ABY9LHV6_9STRE</name>